<proteinExistence type="predicted"/>
<dbReference type="Proteomes" id="UP000499080">
    <property type="component" value="Unassembled WGS sequence"/>
</dbReference>
<accession>A0A4Y2ME78</accession>
<organism evidence="1 2">
    <name type="scientific">Araneus ventricosus</name>
    <name type="common">Orbweaver spider</name>
    <name type="synonym">Epeira ventricosa</name>
    <dbReference type="NCBI Taxonomy" id="182803"/>
    <lineage>
        <taxon>Eukaryota</taxon>
        <taxon>Metazoa</taxon>
        <taxon>Ecdysozoa</taxon>
        <taxon>Arthropoda</taxon>
        <taxon>Chelicerata</taxon>
        <taxon>Arachnida</taxon>
        <taxon>Araneae</taxon>
        <taxon>Araneomorphae</taxon>
        <taxon>Entelegynae</taxon>
        <taxon>Araneoidea</taxon>
        <taxon>Araneidae</taxon>
        <taxon>Araneus</taxon>
    </lineage>
</organism>
<evidence type="ECO:0000313" key="2">
    <source>
        <dbReference type="Proteomes" id="UP000499080"/>
    </source>
</evidence>
<dbReference type="AlphaFoldDB" id="A0A4Y2ME78"/>
<gene>
    <name evidence="1" type="ORF">AVEN_116996_1</name>
</gene>
<sequence length="78" mass="8867">MAHEWVKLRSDDEDGTCPFPNFFTAPAVGCLMPTYDLACNRPNIRWIFSGIGFEPGTLRSRHAIRERLIQESTVVQLS</sequence>
<dbReference type="EMBL" id="BGPR01007240">
    <property type="protein sequence ID" value="GBN25418.1"/>
    <property type="molecule type" value="Genomic_DNA"/>
</dbReference>
<evidence type="ECO:0000313" key="1">
    <source>
        <dbReference type="EMBL" id="GBN25418.1"/>
    </source>
</evidence>
<keyword evidence="2" id="KW-1185">Reference proteome</keyword>
<protein>
    <submittedName>
        <fullName evidence="1">Uncharacterized protein</fullName>
    </submittedName>
</protein>
<reference evidence="1 2" key="1">
    <citation type="journal article" date="2019" name="Sci. Rep.">
        <title>Orb-weaving spider Araneus ventricosus genome elucidates the spidroin gene catalogue.</title>
        <authorList>
            <person name="Kono N."/>
            <person name="Nakamura H."/>
            <person name="Ohtoshi R."/>
            <person name="Moran D.A.P."/>
            <person name="Shinohara A."/>
            <person name="Yoshida Y."/>
            <person name="Fujiwara M."/>
            <person name="Mori M."/>
            <person name="Tomita M."/>
            <person name="Arakawa K."/>
        </authorList>
    </citation>
    <scope>NUCLEOTIDE SEQUENCE [LARGE SCALE GENOMIC DNA]</scope>
</reference>
<name>A0A4Y2ME78_ARAVE</name>
<comment type="caution">
    <text evidence="1">The sequence shown here is derived from an EMBL/GenBank/DDBJ whole genome shotgun (WGS) entry which is preliminary data.</text>
</comment>